<proteinExistence type="predicted"/>
<evidence type="ECO:0000313" key="4">
    <source>
        <dbReference type="EMBL" id="MDU0325857.1"/>
    </source>
</evidence>
<name>A0ABU3RSW1_9MICO</name>
<evidence type="ECO:0000259" key="3">
    <source>
        <dbReference type="Pfam" id="PF07995"/>
    </source>
</evidence>
<feature type="compositionally biased region" description="Low complexity" evidence="1">
    <location>
        <begin position="51"/>
        <end position="61"/>
    </location>
</feature>
<dbReference type="InterPro" id="IPR011042">
    <property type="entry name" value="6-blade_b-propeller_TolB-like"/>
</dbReference>
<accession>A0ABU3RSW1</accession>
<dbReference type="InterPro" id="IPR012938">
    <property type="entry name" value="Glc/Sorbosone_DH"/>
</dbReference>
<keyword evidence="2" id="KW-0732">Signal</keyword>
<dbReference type="PANTHER" id="PTHR19328:SF13">
    <property type="entry name" value="HIPL1 PROTEIN"/>
    <property type="match status" value="1"/>
</dbReference>
<gene>
    <name evidence="4" type="ORF">RWH43_03695</name>
</gene>
<dbReference type="PANTHER" id="PTHR19328">
    <property type="entry name" value="HEDGEHOG-INTERACTING PROTEIN"/>
    <property type="match status" value="1"/>
</dbReference>
<reference evidence="4 5" key="1">
    <citation type="submission" date="2023-09" db="EMBL/GenBank/DDBJ databases">
        <title>Microbacterium fusihabitans sp. nov., Microbacterium phycihabitans sp. nov., and Microbacterium cervinum sp. nov., isolated from dried seaweeds of beach.</title>
        <authorList>
            <person name="Lee S.D."/>
        </authorList>
    </citation>
    <scope>NUCLEOTIDE SEQUENCE [LARGE SCALE GENOMIC DNA]</scope>
    <source>
        <strain evidence="4 5">KSW2-21</strain>
    </source>
</reference>
<dbReference type="Proteomes" id="UP001256673">
    <property type="component" value="Unassembled WGS sequence"/>
</dbReference>
<dbReference type="Pfam" id="PF07995">
    <property type="entry name" value="GSDH"/>
    <property type="match status" value="1"/>
</dbReference>
<feature type="region of interest" description="Disordered" evidence="1">
    <location>
        <begin position="32"/>
        <end position="61"/>
    </location>
</feature>
<protein>
    <submittedName>
        <fullName evidence="4">PQQ-dependent sugar dehydrogenase</fullName>
    </submittedName>
</protein>
<comment type="caution">
    <text evidence="4">The sequence shown here is derived from an EMBL/GenBank/DDBJ whole genome shotgun (WGS) entry which is preliminary data.</text>
</comment>
<sequence length="373" mass="37677">MTTATVPLRATAAAVGALALAALAGCAAERQTDAGIPSPAPPSSIAPSPSPSSDAPLALSPEPTTVVEGLTTPWSVAFDADTALVSQRDTGEVLEIVDGSTRVVGEVPGVAPGGEGGLLGIAVSDGFLYAYATTADDNRVMRLPLEGEPGSLRLGAAETVVDGIPSANIHNGGRIAFGPDGLLYVTAGDASEPGAAQDSGSLGGKILRVEPDGAIPADNPFPGSPVWSLGHRNPQGIGWDAAGVMYASEFGQNTWDELNVIEPGANYGWPEVEGTGGQAGFVDPVQQWAPTDASPSGLAVIDGAVVIANLRGQRVRVIPTADLGAASEYFVGTYGRLRDVVVAPDGALWVVTSNTDRGGGDSDAILRVPLVAD</sequence>
<keyword evidence="5" id="KW-1185">Reference proteome</keyword>
<feature type="chain" id="PRO_5045253523" evidence="2">
    <location>
        <begin position="28"/>
        <end position="373"/>
    </location>
</feature>
<dbReference type="RefSeq" id="WP_316000694.1">
    <property type="nucleotide sequence ID" value="NZ_JAWDIU010000001.1"/>
</dbReference>
<dbReference type="Gene3D" id="2.120.10.30">
    <property type="entry name" value="TolB, C-terminal domain"/>
    <property type="match status" value="1"/>
</dbReference>
<evidence type="ECO:0000256" key="1">
    <source>
        <dbReference type="SAM" id="MobiDB-lite"/>
    </source>
</evidence>
<organism evidence="4 5">
    <name type="scientific">Microbacterium algihabitans</name>
    <dbReference type="NCBI Taxonomy" id="3075992"/>
    <lineage>
        <taxon>Bacteria</taxon>
        <taxon>Bacillati</taxon>
        <taxon>Actinomycetota</taxon>
        <taxon>Actinomycetes</taxon>
        <taxon>Micrococcales</taxon>
        <taxon>Microbacteriaceae</taxon>
        <taxon>Microbacterium</taxon>
    </lineage>
</organism>
<feature type="signal peptide" evidence="2">
    <location>
        <begin position="1"/>
        <end position="27"/>
    </location>
</feature>
<dbReference type="SUPFAM" id="SSF50952">
    <property type="entry name" value="Soluble quinoprotein glucose dehydrogenase"/>
    <property type="match status" value="1"/>
</dbReference>
<feature type="compositionally biased region" description="Pro residues" evidence="1">
    <location>
        <begin position="38"/>
        <end position="50"/>
    </location>
</feature>
<dbReference type="EMBL" id="JAWDIU010000001">
    <property type="protein sequence ID" value="MDU0325857.1"/>
    <property type="molecule type" value="Genomic_DNA"/>
</dbReference>
<evidence type="ECO:0000313" key="5">
    <source>
        <dbReference type="Proteomes" id="UP001256673"/>
    </source>
</evidence>
<evidence type="ECO:0000256" key="2">
    <source>
        <dbReference type="SAM" id="SignalP"/>
    </source>
</evidence>
<feature type="domain" description="Glucose/Sorbosone dehydrogenase" evidence="3">
    <location>
        <begin position="70"/>
        <end position="356"/>
    </location>
</feature>
<dbReference type="InterPro" id="IPR011041">
    <property type="entry name" value="Quinoprot_gluc/sorb_DH_b-prop"/>
</dbReference>